<proteinExistence type="predicted"/>
<dbReference type="Proteomes" id="UP001157502">
    <property type="component" value="Chromosome 27"/>
</dbReference>
<organism evidence="1 2">
    <name type="scientific">Dallia pectoralis</name>
    <name type="common">Alaska blackfish</name>
    <dbReference type="NCBI Taxonomy" id="75939"/>
    <lineage>
        <taxon>Eukaryota</taxon>
        <taxon>Metazoa</taxon>
        <taxon>Chordata</taxon>
        <taxon>Craniata</taxon>
        <taxon>Vertebrata</taxon>
        <taxon>Euteleostomi</taxon>
        <taxon>Actinopterygii</taxon>
        <taxon>Neopterygii</taxon>
        <taxon>Teleostei</taxon>
        <taxon>Protacanthopterygii</taxon>
        <taxon>Esociformes</taxon>
        <taxon>Umbridae</taxon>
        <taxon>Dallia</taxon>
    </lineage>
</organism>
<name>A0ACC2FIL5_DALPE</name>
<comment type="caution">
    <text evidence="1">The sequence shown here is derived from an EMBL/GenBank/DDBJ whole genome shotgun (WGS) entry which is preliminary data.</text>
</comment>
<sequence length="126" mass="13472">MAASLDIIISAECRCADLAAHADPHDRCVACLGPDHAREGLLDLPECPSCALLTMPRRRERRGFFDEVVPLQAVLSSDSEAHGPSPAPACCLLCPTGPEKHGGGGYGHVVYRHPPTITPVRVCRTH</sequence>
<evidence type="ECO:0000313" key="1">
    <source>
        <dbReference type="EMBL" id="KAJ7991298.1"/>
    </source>
</evidence>
<evidence type="ECO:0000313" key="2">
    <source>
        <dbReference type="Proteomes" id="UP001157502"/>
    </source>
</evidence>
<accession>A0ACC2FIL5</accession>
<dbReference type="EMBL" id="CM055754">
    <property type="protein sequence ID" value="KAJ7991298.1"/>
    <property type="molecule type" value="Genomic_DNA"/>
</dbReference>
<reference evidence="1" key="1">
    <citation type="submission" date="2021-05" db="EMBL/GenBank/DDBJ databases">
        <authorList>
            <person name="Pan Q."/>
            <person name="Jouanno E."/>
            <person name="Zahm M."/>
            <person name="Klopp C."/>
            <person name="Cabau C."/>
            <person name="Louis A."/>
            <person name="Berthelot C."/>
            <person name="Parey E."/>
            <person name="Roest Crollius H."/>
            <person name="Montfort J."/>
            <person name="Robinson-Rechavi M."/>
            <person name="Bouchez O."/>
            <person name="Lampietro C."/>
            <person name="Lopez Roques C."/>
            <person name="Donnadieu C."/>
            <person name="Postlethwait J."/>
            <person name="Bobe J."/>
            <person name="Dillon D."/>
            <person name="Chandos A."/>
            <person name="von Hippel F."/>
            <person name="Guiguen Y."/>
        </authorList>
    </citation>
    <scope>NUCLEOTIDE SEQUENCE</scope>
    <source>
        <strain evidence="1">YG-Jan2019</strain>
    </source>
</reference>
<gene>
    <name evidence="1" type="ORF">DPEC_G00295880</name>
</gene>
<keyword evidence="2" id="KW-1185">Reference proteome</keyword>
<protein>
    <submittedName>
        <fullName evidence="1">Uncharacterized protein</fullName>
    </submittedName>
</protein>